<evidence type="ECO:0000256" key="1">
    <source>
        <dbReference type="SAM" id="MobiDB-lite"/>
    </source>
</evidence>
<keyword evidence="3" id="KW-1185">Reference proteome</keyword>
<feature type="compositionally biased region" description="Basic residues" evidence="1">
    <location>
        <begin position="69"/>
        <end position="79"/>
    </location>
</feature>
<name>A0A840D618_9BACE</name>
<reference evidence="2" key="1">
    <citation type="submission" date="2020-08" db="EMBL/GenBank/DDBJ databases">
        <title>Genomic Encyclopedia of Type Strains, Phase IV (KMG-IV): sequencing the most valuable type-strain genomes for metagenomic binning, comparative biology and taxonomic classification.</title>
        <authorList>
            <person name="Goeker M."/>
        </authorList>
    </citation>
    <scope>NUCLEOTIDE SEQUENCE [LARGE SCALE GENOMIC DNA]</scope>
    <source>
        <strain evidence="2">DSM 105720</strain>
    </source>
</reference>
<comment type="caution">
    <text evidence="2">The sequence shown here is derived from an EMBL/GenBank/DDBJ whole genome shotgun (WGS) entry which is preliminary data.</text>
</comment>
<dbReference type="Proteomes" id="UP000560658">
    <property type="component" value="Unassembled WGS sequence"/>
</dbReference>
<dbReference type="EMBL" id="JACIER010000006">
    <property type="protein sequence ID" value="MBB4044095.1"/>
    <property type="molecule type" value="Genomic_DNA"/>
</dbReference>
<evidence type="ECO:0000313" key="2">
    <source>
        <dbReference type="EMBL" id="MBB4044095.1"/>
    </source>
</evidence>
<gene>
    <name evidence="2" type="ORF">GGR06_001884</name>
</gene>
<dbReference type="RefSeq" id="WP_148298242.1">
    <property type="nucleotide sequence ID" value="NZ_JACIER010000006.1"/>
</dbReference>
<dbReference type="AlphaFoldDB" id="A0A840D618"/>
<proteinExistence type="predicted"/>
<protein>
    <submittedName>
        <fullName evidence="2">Uncharacterized protein</fullName>
    </submittedName>
</protein>
<accession>A0A840D618</accession>
<feature type="compositionally biased region" description="Basic and acidic residues" evidence="1">
    <location>
        <begin position="50"/>
        <end position="64"/>
    </location>
</feature>
<evidence type="ECO:0000313" key="3">
    <source>
        <dbReference type="Proteomes" id="UP000560658"/>
    </source>
</evidence>
<feature type="region of interest" description="Disordered" evidence="1">
    <location>
        <begin position="44"/>
        <end position="79"/>
    </location>
</feature>
<sequence length="79" mass="9133">MSPTKYNEREMEMSCYCDYSEMIAQLRMAYFLDQFRNSPHCMPIGTPETHPCHRTDDSTRDGTNERGAPPKRHTPYGSG</sequence>
<organism evidence="2 3">
    <name type="scientific">Bacteroides reticulotermitis</name>
    <dbReference type="NCBI Taxonomy" id="1133319"/>
    <lineage>
        <taxon>Bacteria</taxon>
        <taxon>Pseudomonadati</taxon>
        <taxon>Bacteroidota</taxon>
        <taxon>Bacteroidia</taxon>
        <taxon>Bacteroidales</taxon>
        <taxon>Bacteroidaceae</taxon>
        <taxon>Bacteroides</taxon>
    </lineage>
</organism>